<evidence type="ECO:0000256" key="1">
    <source>
        <dbReference type="SAM" id="Phobius"/>
    </source>
</evidence>
<comment type="caution">
    <text evidence="2">The sequence shown here is derived from an EMBL/GenBank/DDBJ whole genome shotgun (WGS) entry which is preliminary data.</text>
</comment>
<keyword evidence="1" id="KW-1133">Transmembrane helix</keyword>
<dbReference type="Proteomes" id="UP000663792">
    <property type="component" value="Unassembled WGS sequence"/>
</dbReference>
<dbReference type="RefSeq" id="WP_205260010.1">
    <property type="nucleotide sequence ID" value="NZ_JAERWK010000008.1"/>
</dbReference>
<protein>
    <submittedName>
        <fullName evidence="2">Uncharacterized protein</fullName>
    </submittedName>
</protein>
<evidence type="ECO:0000313" key="2">
    <source>
        <dbReference type="EMBL" id="MBM9467093.1"/>
    </source>
</evidence>
<reference evidence="2" key="1">
    <citation type="submission" date="2021-01" db="EMBL/GenBank/DDBJ databases">
        <title>YIM 132084 draft genome.</title>
        <authorList>
            <person name="An D."/>
        </authorList>
    </citation>
    <scope>NUCLEOTIDE SEQUENCE</scope>
    <source>
        <strain evidence="2">YIM 132084</strain>
    </source>
</reference>
<accession>A0A939BW17</accession>
<sequence length="54" mass="5556">MVLSIVLLVLWLIVAIVGFAIMSVLWIGVIGVVLFVATAAIVPCDGGRCGGDTL</sequence>
<keyword evidence="3" id="KW-1185">Reference proteome</keyword>
<proteinExistence type="predicted"/>
<keyword evidence="1" id="KW-0472">Membrane</keyword>
<feature type="transmembrane region" description="Helical" evidence="1">
    <location>
        <begin position="6"/>
        <end position="36"/>
    </location>
</feature>
<dbReference type="EMBL" id="JAERWK010000008">
    <property type="protein sequence ID" value="MBM9467093.1"/>
    <property type="molecule type" value="Genomic_DNA"/>
</dbReference>
<gene>
    <name evidence="2" type="ORF">JL106_07330</name>
</gene>
<keyword evidence="1" id="KW-0812">Transmembrane</keyword>
<evidence type="ECO:0000313" key="3">
    <source>
        <dbReference type="Proteomes" id="UP000663792"/>
    </source>
</evidence>
<organism evidence="2 3">
    <name type="scientific">Nakamurella leprariae</name>
    <dbReference type="NCBI Taxonomy" id="2803911"/>
    <lineage>
        <taxon>Bacteria</taxon>
        <taxon>Bacillati</taxon>
        <taxon>Actinomycetota</taxon>
        <taxon>Actinomycetes</taxon>
        <taxon>Nakamurellales</taxon>
        <taxon>Nakamurellaceae</taxon>
        <taxon>Nakamurella</taxon>
    </lineage>
</organism>
<name>A0A939BW17_9ACTN</name>
<dbReference type="AlphaFoldDB" id="A0A939BW17"/>